<protein>
    <submittedName>
        <fullName evidence="2">Uncharacterized protein</fullName>
    </submittedName>
</protein>
<proteinExistence type="predicted"/>
<organism evidence="2 3">
    <name type="scientific">Patella caerulea</name>
    <name type="common">Rayed Mediterranean limpet</name>
    <dbReference type="NCBI Taxonomy" id="87958"/>
    <lineage>
        <taxon>Eukaryota</taxon>
        <taxon>Metazoa</taxon>
        <taxon>Spiralia</taxon>
        <taxon>Lophotrochozoa</taxon>
        <taxon>Mollusca</taxon>
        <taxon>Gastropoda</taxon>
        <taxon>Patellogastropoda</taxon>
        <taxon>Patelloidea</taxon>
        <taxon>Patellidae</taxon>
        <taxon>Patella</taxon>
    </lineage>
</organism>
<name>A0AAN8Q7E9_PATCE</name>
<gene>
    <name evidence="2" type="ORF">SNE40_002399</name>
</gene>
<feature type="compositionally biased region" description="Basic residues" evidence="1">
    <location>
        <begin position="250"/>
        <end position="259"/>
    </location>
</feature>
<evidence type="ECO:0000256" key="1">
    <source>
        <dbReference type="SAM" id="MobiDB-lite"/>
    </source>
</evidence>
<feature type="region of interest" description="Disordered" evidence="1">
    <location>
        <begin position="67"/>
        <end position="115"/>
    </location>
</feature>
<keyword evidence="3" id="KW-1185">Reference proteome</keyword>
<feature type="region of interest" description="Disordered" evidence="1">
    <location>
        <begin position="197"/>
        <end position="273"/>
    </location>
</feature>
<evidence type="ECO:0000313" key="3">
    <source>
        <dbReference type="Proteomes" id="UP001347796"/>
    </source>
</evidence>
<feature type="compositionally biased region" description="Pro residues" evidence="1">
    <location>
        <begin position="82"/>
        <end position="112"/>
    </location>
</feature>
<evidence type="ECO:0000313" key="2">
    <source>
        <dbReference type="EMBL" id="KAK6190562.1"/>
    </source>
</evidence>
<sequence>MKFAKKMKLVPVDEPSVTVMKPYEPVWERDPIRRIMEEVSTEMDTVLKSRMSDADKMQKYGQLFERFQTMQKKLETSQPSQLSPPPPPPPSSQTPQTSPPPAPTPPPQPPQQPDISQSILESVPIKYRPKAKLLLKHIKEKTPLEWNDNYELVRDGQVIKGTNAYDIVNDLMRSRKTVTPAPGWSDVVSTLKKTHASREWVGNADRWKTPTRRPPVKGRNTAQPPPQAPQATQATQTSRTPLEVRWTRPRERKRKRLQTSRRAAPRLIPFRDL</sequence>
<dbReference type="EMBL" id="JAZGQO010000002">
    <property type="protein sequence ID" value="KAK6190562.1"/>
    <property type="molecule type" value="Genomic_DNA"/>
</dbReference>
<dbReference type="AlphaFoldDB" id="A0AAN8Q7E9"/>
<reference evidence="2 3" key="1">
    <citation type="submission" date="2024-01" db="EMBL/GenBank/DDBJ databases">
        <title>The genome of the rayed Mediterranean limpet Patella caerulea (Linnaeus, 1758).</title>
        <authorList>
            <person name="Anh-Thu Weber A."/>
            <person name="Halstead-Nussloch G."/>
        </authorList>
    </citation>
    <scope>NUCLEOTIDE SEQUENCE [LARGE SCALE GENOMIC DNA]</scope>
    <source>
        <strain evidence="2">AATW-2023a</strain>
        <tissue evidence="2">Whole specimen</tissue>
    </source>
</reference>
<dbReference type="Proteomes" id="UP001347796">
    <property type="component" value="Unassembled WGS sequence"/>
</dbReference>
<comment type="caution">
    <text evidence="2">The sequence shown here is derived from an EMBL/GenBank/DDBJ whole genome shotgun (WGS) entry which is preliminary data.</text>
</comment>
<accession>A0AAN8Q7E9</accession>